<feature type="compositionally biased region" description="Polar residues" evidence="1">
    <location>
        <begin position="17"/>
        <end position="37"/>
    </location>
</feature>
<dbReference type="Proteomes" id="UP000053232">
    <property type="component" value="Unassembled WGS sequence"/>
</dbReference>
<sequence>MTTESIALKKVVEKQIGNQRMVSSGSTKMNSRSNNPNDLLKPHKEIQKLDSGKGRKRAVYDSKKSEGSLAIIQKHLKKISEFSEGTIGKEFRIKKIEIKSQTNQVRNPEECGVMAKFIVIYLALELPGEPVFQIFAKDWINWQRYYTTLNLEIGYMKMEIGKSGMAVEEEEVARETERNNIMMWQKADEEMGTSVFNSHIDNCDKNIIRGAKNHYWTRNTSKMKESSMKLQMRSQRPRVKCSTISVSITRLCG</sequence>
<dbReference type="AlphaFoldDB" id="A0A073HWW5"/>
<evidence type="ECO:0000313" key="2">
    <source>
        <dbReference type="EMBL" id="KEJ82468.1"/>
    </source>
</evidence>
<evidence type="ECO:0000256" key="1">
    <source>
        <dbReference type="SAM" id="MobiDB-lite"/>
    </source>
</evidence>
<keyword evidence="3" id="KW-1185">Reference proteome</keyword>
<comment type="caution">
    <text evidence="2">The sequence shown here is derived from an EMBL/GenBank/DDBJ whole genome shotgun (WGS) entry which is preliminary data.</text>
</comment>
<proteinExistence type="predicted"/>
<evidence type="ECO:0000313" key="3">
    <source>
        <dbReference type="Proteomes" id="UP000053232"/>
    </source>
</evidence>
<reference evidence="3" key="1">
    <citation type="journal article" date="2014" name="Cell">
        <title>The Architecture of a Scrambled Genome Reveals Massive Levels of Genomic Rearrangement during Development.</title>
        <authorList>
            <person name="Chen X."/>
            <person name="Bracht J.R."/>
            <person name="Goldman A.D."/>
            <person name="Dolzhenko E."/>
            <person name="Clay D.M."/>
            <person name="Swart E.C."/>
            <person name="Perlman D.H."/>
            <person name="Doak T.G."/>
            <person name="Stuart A."/>
            <person name="Amemiya C.T."/>
            <person name="Sebra R.P."/>
            <person name="Landweber L.F."/>
        </authorList>
    </citation>
    <scope>NUCLEOTIDE SEQUENCE [LARGE SCALE GENOMIC DNA]</scope>
    <source>
        <strain evidence="3">JRB310</strain>
    </source>
</reference>
<feature type="region of interest" description="Disordered" evidence="1">
    <location>
        <begin position="17"/>
        <end position="42"/>
    </location>
</feature>
<gene>
    <name evidence="2" type="ORF">OXYTRIMIC_484</name>
</gene>
<accession>A0A073HWW5</accession>
<organism evidence="2 3">
    <name type="scientific">Oxytricha trifallax</name>
    <dbReference type="NCBI Taxonomy" id="1172189"/>
    <lineage>
        <taxon>Eukaryota</taxon>
        <taxon>Sar</taxon>
        <taxon>Alveolata</taxon>
        <taxon>Ciliophora</taxon>
        <taxon>Intramacronucleata</taxon>
        <taxon>Spirotrichea</taxon>
        <taxon>Stichotrichia</taxon>
        <taxon>Sporadotrichida</taxon>
        <taxon>Oxytrichidae</taxon>
        <taxon>Oxytrichinae</taxon>
        <taxon>Oxytricha</taxon>
    </lineage>
</organism>
<name>A0A073HWW5_9SPIT</name>
<dbReference type="EMBL" id="ARYC01019228">
    <property type="protein sequence ID" value="KEJ82468.1"/>
    <property type="molecule type" value="Genomic_DNA"/>
</dbReference>
<evidence type="ECO:0008006" key="4">
    <source>
        <dbReference type="Google" id="ProtNLM"/>
    </source>
</evidence>
<protein>
    <recommendedName>
        <fullName evidence="4">Ubiquitin-like protease family profile domain-containing protein</fullName>
    </recommendedName>
</protein>